<dbReference type="InterPro" id="IPR027417">
    <property type="entry name" value="P-loop_NTPase"/>
</dbReference>
<dbReference type="Gene3D" id="1.10.10.10">
    <property type="entry name" value="Winged helix-like DNA-binding domain superfamily/Winged helix DNA-binding domain"/>
    <property type="match status" value="1"/>
</dbReference>
<dbReference type="Pfam" id="PF03704">
    <property type="entry name" value="BTAD"/>
    <property type="match status" value="1"/>
</dbReference>
<dbReference type="SUPFAM" id="SSF52540">
    <property type="entry name" value="P-loop containing nucleoside triphosphate hydrolases"/>
    <property type="match status" value="1"/>
</dbReference>
<name>A0A414FYT8_9ACTN</name>
<evidence type="ECO:0000259" key="2">
    <source>
        <dbReference type="SMART" id="SM01043"/>
    </source>
</evidence>
<dbReference type="SUPFAM" id="SSF46894">
    <property type="entry name" value="C-terminal effector domain of the bipartite response regulators"/>
    <property type="match status" value="1"/>
</dbReference>
<feature type="domain" description="Bacterial transcriptional activator" evidence="2">
    <location>
        <begin position="868"/>
        <end position="1014"/>
    </location>
</feature>
<protein>
    <recommendedName>
        <fullName evidence="2">Bacterial transcriptional activator domain-containing protein</fullName>
    </recommendedName>
</protein>
<dbReference type="InterPro" id="IPR011990">
    <property type="entry name" value="TPR-like_helical_dom_sf"/>
</dbReference>
<dbReference type="InterPro" id="IPR016032">
    <property type="entry name" value="Sig_transdc_resp-reg_C-effctor"/>
</dbReference>
<gene>
    <name evidence="3" type="ORF">DW787_04180</name>
</gene>
<dbReference type="Proteomes" id="UP000286050">
    <property type="component" value="Unassembled WGS sequence"/>
</dbReference>
<evidence type="ECO:0000313" key="4">
    <source>
        <dbReference type="Proteomes" id="UP000286050"/>
    </source>
</evidence>
<evidence type="ECO:0000313" key="3">
    <source>
        <dbReference type="EMBL" id="RHD56737.1"/>
    </source>
</evidence>
<dbReference type="PANTHER" id="PTHR35807">
    <property type="entry name" value="TRANSCRIPTIONAL REGULATOR REDD-RELATED"/>
    <property type="match status" value="1"/>
</dbReference>
<dbReference type="GO" id="GO:0003677">
    <property type="term" value="F:DNA binding"/>
    <property type="evidence" value="ECO:0007669"/>
    <property type="project" value="InterPro"/>
</dbReference>
<dbReference type="AlphaFoldDB" id="A0A414FYT8"/>
<dbReference type="InterPro" id="IPR036388">
    <property type="entry name" value="WH-like_DNA-bd_sf"/>
</dbReference>
<dbReference type="GO" id="GO:0006355">
    <property type="term" value="P:regulation of DNA-templated transcription"/>
    <property type="evidence" value="ECO:0007669"/>
    <property type="project" value="InterPro"/>
</dbReference>
<proteinExistence type="predicted"/>
<feature type="region of interest" description="Disordered" evidence="1">
    <location>
        <begin position="1"/>
        <end position="39"/>
    </location>
</feature>
<organism evidence="3 4">
    <name type="scientific">Collinsella intestinalis</name>
    <dbReference type="NCBI Taxonomy" id="147207"/>
    <lineage>
        <taxon>Bacteria</taxon>
        <taxon>Bacillati</taxon>
        <taxon>Actinomycetota</taxon>
        <taxon>Coriobacteriia</taxon>
        <taxon>Coriobacteriales</taxon>
        <taxon>Coriobacteriaceae</taxon>
        <taxon>Collinsella</taxon>
    </lineage>
</organism>
<comment type="caution">
    <text evidence="3">The sequence shown here is derived from an EMBL/GenBank/DDBJ whole genome shotgun (WGS) entry which is preliminary data.</text>
</comment>
<dbReference type="SMART" id="SM01043">
    <property type="entry name" value="BTAD"/>
    <property type="match status" value="1"/>
</dbReference>
<evidence type="ECO:0000256" key="1">
    <source>
        <dbReference type="SAM" id="MobiDB-lite"/>
    </source>
</evidence>
<accession>A0A414FYT8</accession>
<dbReference type="InterPro" id="IPR005158">
    <property type="entry name" value="BTAD"/>
</dbReference>
<feature type="compositionally biased region" description="Basic and acidic residues" evidence="1">
    <location>
        <begin position="22"/>
        <end position="32"/>
    </location>
</feature>
<dbReference type="SUPFAM" id="SSF48452">
    <property type="entry name" value="TPR-like"/>
    <property type="match status" value="1"/>
</dbReference>
<dbReference type="InterPro" id="IPR051677">
    <property type="entry name" value="AfsR-DnrI-RedD_regulator"/>
</dbReference>
<sequence length="1023" mass="112596">MANDGHYRGGNARNQVKGRKMAGREERDREVYVDGSAHEGGPVVPAERLVHRERLLRDLRTQGEEAGITVIVAPDGFGKTTLLVQRVAEVRSRIERGSARMLDLEGLDEVQAYESIKRLSEDLDPRMRPLIALDNLTMLQEHGIEAMVGLLRSMRGEGFEIVVTCRPSNRALVAAMGDSYKITAQSLLVKPREYPAWARKLSIASGLDVYGLTQGVPRLVAMLGDATSIDEMSVAFENATVELYRGVVCELRRSRDSLYRTVCLLIMSGFGSIRDFDRAGMRVRKDSWLRLAREYPIFGFDAKGDAYRCMSNRGVPFSELKCELVHARPLYAVRAAKMMLEVGNIDGAVALMRMFEREGDATALIAEYPTACALSGNGAFLTALVERMGGAAVCSIQVGVVLALYLCALERGDYRAARIMAAELRRRSSEILDEVSPSAWRESTAMAAVWSDCSGVALPDLNHGKGHDCETVASRQLELHVRVQKRIMAGDGAVSIEEGMGINEASLGAKGISIPGVLLACDRILLDAFKGDVGDARALDNHLQEVARLLTGRHLDPIASYVRVVGSTCRLMAGLPVVDERAFVDGGTASVRCSDFAMQLYCLVGEGWQDLAVGQIVSAQFRAQQVKKLASPDQGFVLAWASFLECAAHLLNSSHVVLNEEADELDAGEGECTVVDAWTVAMLLSATSRLPELSAWCSLRRPLLLDEGIRARARQLIRAVGERAMPLARMLPEGFSEAAPEGKRSDVGAPALFDVASVESGQRLGRVTISLFGGFQAMRNGHTLTDALWRRKKACVIAARLALAGGNFVGRQVIMEEMWPDKDYKHARESMYSSLSSLRAAFGQHADGPQYVLTQGEGVALNMEYVVSDTACFDALARDVLLRRTGTSSREIIETCLKIEEIYKGPLYVPESGNTSYYLRVRRVYQMKFADCMVRGIEAALEMDDLPSASWLVEAALRQAPLREDVIRCAMRIYDKTGRRREIVELYNSHLHLLEQELGSIPEEETRMTYESIIGRSGMQTML</sequence>
<reference evidence="3 4" key="1">
    <citation type="submission" date="2018-08" db="EMBL/GenBank/DDBJ databases">
        <title>A genome reference for cultivated species of the human gut microbiota.</title>
        <authorList>
            <person name="Zou Y."/>
            <person name="Xue W."/>
            <person name="Luo G."/>
        </authorList>
    </citation>
    <scope>NUCLEOTIDE SEQUENCE [LARGE SCALE GENOMIC DNA]</scope>
    <source>
        <strain evidence="3 4">AM30-5LB</strain>
    </source>
</reference>
<dbReference type="Gene3D" id="1.25.40.10">
    <property type="entry name" value="Tetratricopeptide repeat domain"/>
    <property type="match status" value="1"/>
</dbReference>
<dbReference type="EMBL" id="QSJI01000002">
    <property type="protein sequence ID" value="RHD56737.1"/>
    <property type="molecule type" value="Genomic_DNA"/>
</dbReference>